<proteinExistence type="predicted"/>
<feature type="non-terminal residue" evidence="2">
    <location>
        <position position="37"/>
    </location>
</feature>
<feature type="domain" description="RNase H type-2" evidence="1">
    <location>
        <begin position="16"/>
        <end position="37"/>
    </location>
</feature>
<organism evidence="2">
    <name type="scientific">marine metagenome</name>
    <dbReference type="NCBI Taxonomy" id="408172"/>
    <lineage>
        <taxon>unclassified sequences</taxon>
        <taxon>metagenomes</taxon>
        <taxon>ecological metagenomes</taxon>
    </lineage>
</organism>
<dbReference type="InterPro" id="IPR024567">
    <property type="entry name" value="RNase_HII/HIII_dom"/>
</dbReference>
<sequence>MNMLEFEVKHWSSGKEHIAGIDEAGRGPLAGPVVSAA</sequence>
<dbReference type="InterPro" id="IPR012337">
    <property type="entry name" value="RNaseH-like_sf"/>
</dbReference>
<reference evidence="2" key="1">
    <citation type="submission" date="2018-05" db="EMBL/GenBank/DDBJ databases">
        <authorList>
            <person name="Lanie J.A."/>
            <person name="Ng W.-L."/>
            <person name="Kazmierczak K.M."/>
            <person name="Andrzejewski T.M."/>
            <person name="Davidsen T.M."/>
            <person name="Wayne K.J."/>
            <person name="Tettelin H."/>
            <person name="Glass J.I."/>
            <person name="Rusch D."/>
            <person name="Podicherti R."/>
            <person name="Tsui H.-C.T."/>
            <person name="Winkler M.E."/>
        </authorList>
    </citation>
    <scope>NUCLEOTIDE SEQUENCE</scope>
</reference>
<dbReference type="EMBL" id="UINC01082538">
    <property type="protein sequence ID" value="SVC27394.1"/>
    <property type="molecule type" value="Genomic_DNA"/>
</dbReference>
<dbReference type="GO" id="GO:0004523">
    <property type="term" value="F:RNA-DNA hybrid ribonuclease activity"/>
    <property type="evidence" value="ECO:0007669"/>
    <property type="project" value="InterPro"/>
</dbReference>
<accession>A0A382KRG9</accession>
<evidence type="ECO:0000313" key="2">
    <source>
        <dbReference type="EMBL" id="SVC27394.1"/>
    </source>
</evidence>
<dbReference type="AlphaFoldDB" id="A0A382KRG9"/>
<name>A0A382KRG9_9ZZZZ</name>
<protein>
    <recommendedName>
        <fullName evidence="1">RNase H type-2 domain-containing protein</fullName>
    </recommendedName>
</protein>
<evidence type="ECO:0000259" key="1">
    <source>
        <dbReference type="PROSITE" id="PS51975"/>
    </source>
</evidence>
<dbReference type="GO" id="GO:0003676">
    <property type="term" value="F:nucleic acid binding"/>
    <property type="evidence" value="ECO:0007669"/>
    <property type="project" value="InterPro"/>
</dbReference>
<dbReference type="PROSITE" id="PS51975">
    <property type="entry name" value="RNASE_H_2"/>
    <property type="match status" value="1"/>
</dbReference>
<dbReference type="InterPro" id="IPR036397">
    <property type="entry name" value="RNaseH_sf"/>
</dbReference>
<dbReference type="SUPFAM" id="SSF53098">
    <property type="entry name" value="Ribonuclease H-like"/>
    <property type="match status" value="1"/>
</dbReference>
<gene>
    <name evidence="2" type="ORF">METZ01_LOCUS280248</name>
</gene>
<dbReference type="Gene3D" id="3.30.420.10">
    <property type="entry name" value="Ribonuclease H-like superfamily/Ribonuclease H"/>
    <property type="match status" value="1"/>
</dbReference>